<sequence>MVERDSDGSSSPYKDTNPITGARLPAPTWGSPPRSAPPLFHRQPIAFVGSPVGGAGGGKGHALRAQVFKRRRRARRDQIADAEDSSHRSAKPWTIPAEDFAVSPSSFVGRVSLSSERSGSVGRFWALRPRSLHFLPRDCRGLFSTVDYNCNMTLEELVACDNAAQKMQTVSAAVEELLVAAQRQDRLTVGVYESAKLMNVDPDCVVLCLLAIDEEEEDDIALQIHFTLIQSFCCDNDINIVRVSGMQRLAQLLGEPAETQGTTEARDLHCLLVTNPHTDAWKSHSLVEVASYCEESRGNNQWVPYISLQER</sequence>
<dbReference type="PANTHER" id="PTHR10411">
    <property type="entry name" value="GROWTH ARREST AND DNA DAMAGE-INDUCIBLE PROTEIN GADD45"/>
    <property type="match status" value="1"/>
</dbReference>
<dbReference type="Proteomes" id="UP001177744">
    <property type="component" value="Unassembled WGS sequence"/>
</dbReference>
<reference evidence="4" key="1">
    <citation type="submission" date="2023-06" db="EMBL/GenBank/DDBJ databases">
        <title>Reference genome for the Northern bat (Eptesicus nilssonii), a most northern bat species.</title>
        <authorList>
            <person name="Laine V.N."/>
            <person name="Pulliainen A.T."/>
            <person name="Lilley T.M."/>
        </authorList>
    </citation>
    <scope>NUCLEOTIDE SEQUENCE</scope>
    <source>
        <strain evidence="4">BLF_Eptnil</strain>
        <tissue evidence="4">Kidney</tissue>
    </source>
</reference>
<gene>
    <name evidence="4" type="ORF">QTO34_015685</name>
</gene>
<dbReference type="Gene3D" id="3.30.1330.30">
    <property type="match status" value="1"/>
</dbReference>
<dbReference type="InterPro" id="IPR004038">
    <property type="entry name" value="Ribosomal_eL8/eL30/eS12/Gad45"/>
</dbReference>
<keyword evidence="5" id="KW-1185">Reference proteome</keyword>
<evidence type="ECO:0000256" key="1">
    <source>
        <dbReference type="ARBA" id="ARBA00007361"/>
    </source>
</evidence>
<evidence type="ECO:0000256" key="2">
    <source>
        <dbReference type="SAM" id="MobiDB-lite"/>
    </source>
</evidence>
<proteinExistence type="inferred from homology"/>
<dbReference type="GO" id="GO:0051726">
    <property type="term" value="P:regulation of cell cycle"/>
    <property type="evidence" value="ECO:0007669"/>
    <property type="project" value="InterPro"/>
</dbReference>
<feature type="compositionally biased region" description="Polar residues" evidence="2">
    <location>
        <begin position="8"/>
        <end position="19"/>
    </location>
</feature>
<dbReference type="PANTHER" id="PTHR10411:SF5">
    <property type="entry name" value="GROWTH ARREST AND DNA DAMAGE-INDUCIBLE PROTEIN GADD45 BETA"/>
    <property type="match status" value="1"/>
</dbReference>
<dbReference type="InterPro" id="IPR029064">
    <property type="entry name" value="Ribosomal_eL30-like_sf"/>
</dbReference>
<protein>
    <recommendedName>
        <fullName evidence="3">Ribosomal protein eL8/eL30/eS12/Gadd45 domain-containing protein</fullName>
    </recommendedName>
</protein>
<feature type="region of interest" description="Disordered" evidence="2">
    <location>
        <begin position="1"/>
        <end position="40"/>
    </location>
</feature>
<dbReference type="EMBL" id="JAULJE010000005">
    <property type="protein sequence ID" value="KAK1342917.1"/>
    <property type="molecule type" value="Genomic_DNA"/>
</dbReference>
<comment type="similarity">
    <text evidence="1">Belongs to the GADD45 family.</text>
</comment>
<dbReference type="FunFam" id="3.30.1330.30:FF:000012">
    <property type="entry name" value="growth arrest and DNA damage-inducible protein GADD45 alpha"/>
    <property type="match status" value="1"/>
</dbReference>
<name>A0AA40LT60_CNENI</name>
<evidence type="ECO:0000259" key="3">
    <source>
        <dbReference type="Pfam" id="PF01248"/>
    </source>
</evidence>
<dbReference type="Pfam" id="PF01248">
    <property type="entry name" value="Ribosomal_L7Ae"/>
    <property type="match status" value="1"/>
</dbReference>
<feature type="domain" description="Ribosomal protein eL8/eL30/eS12/Gadd45" evidence="3">
    <location>
        <begin position="173"/>
        <end position="269"/>
    </location>
</feature>
<dbReference type="GO" id="GO:0005737">
    <property type="term" value="C:cytoplasm"/>
    <property type="evidence" value="ECO:0007669"/>
    <property type="project" value="TreeGrafter"/>
</dbReference>
<accession>A0AA40LT60</accession>
<evidence type="ECO:0000313" key="5">
    <source>
        <dbReference type="Proteomes" id="UP001177744"/>
    </source>
</evidence>
<evidence type="ECO:0000313" key="4">
    <source>
        <dbReference type="EMBL" id="KAK1342917.1"/>
    </source>
</evidence>
<dbReference type="GO" id="GO:0005634">
    <property type="term" value="C:nucleus"/>
    <property type="evidence" value="ECO:0007669"/>
    <property type="project" value="InterPro"/>
</dbReference>
<dbReference type="InterPro" id="IPR024824">
    <property type="entry name" value="GADD45"/>
</dbReference>
<comment type="caution">
    <text evidence="4">The sequence shown here is derived from an EMBL/GenBank/DDBJ whole genome shotgun (WGS) entry which is preliminary data.</text>
</comment>
<dbReference type="AlphaFoldDB" id="A0AA40LT60"/>
<dbReference type="SUPFAM" id="SSF55315">
    <property type="entry name" value="L30e-like"/>
    <property type="match status" value="1"/>
</dbReference>
<organism evidence="4 5">
    <name type="scientific">Cnephaeus nilssonii</name>
    <name type="common">Northern bat</name>
    <name type="synonym">Eptesicus nilssonii</name>
    <dbReference type="NCBI Taxonomy" id="3371016"/>
    <lineage>
        <taxon>Eukaryota</taxon>
        <taxon>Metazoa</taxon>
        <taxon>Chordata</taxon>
        <taxon>Craniata</taxon>
        <taxon>Vertebrata</taxon>
        <taxon>Euteleostomi</taxon>
        <taxon>Mammalia</taxon>
        <taxon>Eutheria</taxon>
        <taxon>Laurasiatheria</taxon>
        <taxon>Chiroptera</taxon>
        <taxon>Yangochiroptera</taxon>
        <taxon>Vespertilionidae</taxon>
        <taxon>Cnephaeus</taxon>
    </lineage>
</organism>